<dbReference type="EMBL" id="CP002098">
    <property type="protein sequence ID" value="ADM28755.1"/>
    <property type="molecule type" value="Genomic_DNA"/>
</dbReference>
<evidence type="ECO:0000313" key="4">
    <source>
        <dbReference type="Proteomes" id="UP000001304"/>
    </source>
</evidence>
<keyword evidence="2" id="KW-0472">Membrane</keyword>
<feature type="region of interest" description="Disordered" evidence="1">
    <location>
        <begin position="301"/>
        <end position="339"/>
    </location>
</feature>
<proteinExistence type="predicted"/>
<keyword evidence="2" id="KW-1133">Transmembrane helix</keyword>
<accession>E0STG9</accession>
<organism evidence="3 4">
    <name type="scientific">Ignisphaera aggregans (strain DSM 17230 / JCM 13409 / AQ1.S1)</name>
    <dbReference type="NCBI Taxonomy" id="583356"/>
    <lineage>
        <taxon>Archaea</taxon>
        <taxon>Thermoproteota</taxon>
        <taxon>Thermoprotei</taxon>
        <taxon>Desulfurococcales</taxon>
        <taxon>Desulfurococcaceae</taxon>
        <taxon>Ignisphaera</taxon>
    </lineage>
</organism>
<feature type="compositionally biased region" description="Polar residues" evidence="1">
    <location>
        <begin position="322"/>
        <end position="332"/>
    </location>
</feature>
<evidence type="ECO:0000313" key="3">
    <source>
        <dbReference type="EMBL" id="ADM28755.1"/>
    </source>
</evidence>
<feature type="transmembrane region" description="Helical" evidence="2">
    <location>
        <begin position="126"/>
        <end position="145"/>
    </location>
</feature>
<feature type="compositionally biased region" description="Basic and acidic residues" evidence="1">
    <location>
        <begin position="301"/>
        <end position="312"/>
    </location>
</feature>
<feature type="transmembrane region" description="Helical" evidence="2">
    <location>
        <begin position="254"/>
        <end position="272"/>
    </location>
</feature>
<dbReference type="AlphaFoldDB" id="E0STG9"/>
<sequence length="360" mass="42220">MYDDWDPWKRYIRHQERLQWDSWYRYEYERERQQWDPFYRYMKEVQRKQWDSEYRWQKYEEDKYSSRWYERYLENPADPILRQRYEMLYGRRDRGQVFKPRTGGTSPASSIVDTASRSATSTAASMASSMAASFADLVALAYGIAEQRASAYDIIPPWKLPSMTRIIIKNALNIGLIAFFAIMNLLGYVNHPIMVALIMVFLAIFLRSLPMIITTITLLFLTPQAVGETLSLMTTELPLAEYTKLVASIYARTFIYTLPIAVIASAISIVWNRKRNREMRERWRNLVNDVMEELIEKYKKESQSDAGEKKEPPTPADFFNSLEAQSEEGNANSREKDKKGYDIYDVPNLSTFFDSLGSKQ</sequence>
<name>E0STG9_IGNAA</name>
<gene>
    <name evidence="3" type="ordered locus">Igag_1963</name>
</gene>
<evidence type="ECO:0000256" key="1">
    <source>
        <dbReference type="SAM" id="MobiDB-lite"/>
    </source>
</evidence>
<evidence type="ECO:0000256" key="2">
    <source>
        <dbReference type="SAM" id="Phobius"/>
    </source>
</evidence>
<dbReference type="KEGG" id="iag:Igag_1963"/>
<feature type="transmembrane region" description="Helical" evidence="2">
    <location>
        <begin position="166"/>
        <end position="186"/>
    </location>
</feature>
<protein>
    <submittedName>
        <fullName evidence="3">Uncharacterized protein</fullName>
    </submittedName>
</protein>
<dbReference type="BioCyc" id="IAGG583356:GHAH-1952-MONOMER"/>
<dbReference type="Proteomes" id="UP000001304">
    <property type="component" value="Chromosome"/>
</dbReference>
<feature type="transmembrane region" description="Helical" evidence="2">
    <location>
        <begin position="192"/>
        <end position="209"/>
    </location>
</feature>
<dbReference type="HOGENOM" id="CLU_768612_0_0_2"/>
<reference evidence="3 4" key="1">
    <citation type="journal article" date="2010" name="Stand. Genomic Sci.">
        <title>Complete genome sequence of Ignisphaera aggregans type strain (AQ1.S1).</title>
        <authorList>
            <person name="Goker M."/>
            <person name="Held B."/>
            <person name="Lapidus A."/>
            <person name="Nolan M."/>
            <person name="Spring S."/>
            <person name="Yasawong M."/>
            <person name="Lucas S."/>
            <person name="Glavina Del Rio T."/>
            <person name="Tice H."/>
            <person name="Cheng J.F."/>
            <person name="Goodwin L."/>
            <person name="Tapia R."/>
            <person name="Pitluck S."/>
            <person name="Liolios K."/>
            <person name="Ivanova N."/>
            <person name="Mavromatis K."/>
            <person name="Mikhailova N."/>
            <person name="Pati A."/>
            <person name="Chen A."/>
            <person name="Palaniappan K."/>
            <person name="Brambilla E."/>
            <person name="Land M."/>
            <person name="Hauser L."/>
            <person name="Chang Y.J."/>
            <person name="Jeffries C.D."/>
            <person name="Brettin T."/>
            <person name="Detter J.C."/>
            <person name="Han C."/>
            <person name="Rohde M."/>
            <person name="Sikorski J."/>
            <person name="Woyke T."/>
            <person name="Bristow J."/>
            <person name="Eisen J.A."/>
            <person name="Markowitz V."/>
            <person name="Hugenholtz P."/>
            <person name="Kyrpides N.C."/>
            <person name="Klenk H.P."/>
        </authorList>
    </citation>
    <scope>NUCLEOTIDE SEQUENCE [LARGE SCALE GENOMIC DNA]</scope>
    <source>
        <strain evidence="4">DSM 17230 / JCM 13409 / AQ1.S1</strain>
    </source>
</reference>
<keyword evidence="4" id="KW-1185">Reference proteome</keyword>
<keyword evidence="2" id="KW-0812">Transmembrane</keyword>